<evidence type="ECO:0000313" key="5">
    <source>
        <dbReference type="Proteomes" id="UP000037923"/>
    </source>
</evidence>
<dbReference type="OrthoDB" id="341587at2759"/>
<keyword evidence="1" id="KW-0343">GTPase activation</keyword>
<evidence type="ECO:0000256" key="1">
    <source>
        <dbReference type="ARBA" id="ARBA00022468"/>
    </source>
</evidence>
<evidence type="ECO:0000313" key="4">
    <source>
        <dbReference type="EMBL" id="KPA77736.1"/>
    </source>
</evidence>
<dbReference type="GO" id="GO:0005829">
    <property type="term" value="C:cytosol"/>
    <property type="evidence" value="ECO:0007669"/>
    <property type="project" value="TreeGrafter"/>
</dbReference>
<gene>
    <name evidence="4" type="ORF">ABB37_07054</name>
</gene>
<evidence type="ECO:0000256" key="2">
    <source>
        <dbReference type="ARBA" id="ARBA00022614"/>
    </source>
</evidence>
<comment type="caution">
    <text evidence="4">The sequence shown here is derived from an EMBL/GenBank/DDBJ whole genome shotgun (WGS) entry which is preliminary data.</text>
</comment>
<keyword evidence="2" id="KW-0433">Leucine-rich repeat</keyword>
<dbReference type="PANTHER" id="PTHR24113">
    <property type="entry name" value="RAN GTPASE-ACTIVATING PROTEIN 1"/>
    <property type="match status" value="1"/>
</dbReference>
<dbReference type="VEuPathDB" id="TriTrypDB:LpyrH10_16_2360"/>
<dbReference type="PANTHER" id="PTHR24113:SF12">
    <property type="entry name" value="RAN GTPASE-ACTIVATING PROTEIN 1"/>
    <property type="match status" value="1"/>
</dbReference>
<sequence>MATKQAAARAKTAAPAITVAQELHVDSDLRRLLERCAAFGEQFAPFAKRVKAELLRVKDGEQTGVPQIPLFVRGEIALAELKAFCNDALQPYPYLRVVQLHHSLIGDDGVLTLCEFLKRYEPLPDRNPFGIQRLELPGCAIGSRGCRQLGNFLSNNATVERLVLDFNPLGDAGVQELCSGLRWNSAVTSLSLQYCDIGPAGASYLASRVVKESNVSTLSLRGNHIGDSGVDDIAKAICVTSKIADLDLADTACVGNTATVISLCEAIESAATLRVVDLDMNMLTSGVCECLLKSLQASKSVTALRVNERTDPVIYKQIVSISATRSSAGKGKKKGKKKE</sequence>
<dbReference type="GeneID" id="26907340"/>
<evidence type="ECO:0000256" key="3">
    <source>
        <dbReference type="ARBA" id="ARBA00022737"/>
    </source>
</evidence>
<reference evidence="4 5" key="1">
    <citation type="submission" date="2015-07" db="EMBL/GenBank/DDBJ databases">
        <title>High-quality genome of monoxenous trypanosomatid Leptomonas pyrrhocoris.</title>
        <authorList>
            <person name="Flegontov P."/>
            <person name="Butenko A."/>
            <person name="Firsov S."/>
            <person name="Vlcek C."/>
            <person name="Logacheva M.D."/>
            <person name="Field M."/>
            <person name="Filatov D."/>
            <person name="Flegontova O."/>
            <person name="Gerasimov E."/>
            <person name="Jackson A.P."/>
            <person name="Kelly S."/>
            <person name="Opperdoes F."/>
            <person name="O'Reilly A."/>
            <person name="Votypka J."/>
            <person name="Yurchenko V."/>
            <person name="Lukes J."/>
        </authorList>
    </citation>
    <scope>NUCLEOTIDE SEQUENCE [LARGE SCALE GENOMIC DNA]</scope>
    <source>
        <strain evidence="4">H10</strain>
    </source>
</reference>
<keyword evidence="5" id="KW-1185">Reference proteome</keyword>
<dbReference type="GO" id="GO:0031267">
    <property type="term" value="F:small GTPase binding"/>
    <property type="evidence" value="ECO:0007669"/>
    <property type="project" value="TreeGrafter"/>
</dbReference>
<organism evidence="4 5">
    <name type="scientific">Leptomonas pyrrhocoris</name>
    <name type="common">Firebug parasite</name>
    <dbReference type="NCBI Taxonomy" id="157538"/>
    <lineage>
        <taxon>Eukaryota</taxon>
        <taxon>Discoba</taxon>
        <taxon>Euglenozoa</taxon>
        <taxon>Kinetoplastea</taxon>
        <taxon>Metakinetoplastina</taxon>
        <taxon>Trypanosomatida</taxon>
        <taxon>Trypanosomatidae</taxon>
        <taxon>Leishmaniinae</taxon>
        <taxon>Leptomonas</taxon>
    </lineage>
</organism>
<dbReference type="GO" id="GO:0006913">
    <property type="term" value="P:nucleocytoplasmic transport"/>
    <property type="evidence" value="ECO:0007669"/>
    <property type="project" value="TreeGrafter"/>
</dbReference>
<dbReference type="GO" id="GO:0005096">
    <property type="term" value="F:GTPase activator activity"/>
    <property type="evidence" value="ECO:0007669"/>
    <property type="project" value="UniProtKB-KW"/>
</dbReference>
<dbReference type="InterPro" id="IPR027038">
    <property type="entry name" value="RanGap"/>
</dbReference>
<dbReference type="AlphaFoldDB" id="A0A0M9FX75"/>
<dbReference type="GO" id="GO:0048471">
    <property type="term" value="C:perinuclear region of cytoplasm"/>
    <property type="evidence" value="ECO:0007669"/>
    <property type="project" value="TreeGrafter"/>
</dbReference>
<dbReference type="Proteomes" id="UP000037923">
    <property type="component" value="Unassembled WGS sequence"/>
</dbReference>
<keyword evidence="3" id="KW-0677">Repeat</keyword>
<name>A0A0M9FX75_LEPPY</name>
<dbReference type="EMBL" id="LGTL01000016">
    <property type="protein sequence ID" value="KPA77736.1"/>
    <property type="molecule type" value="Genomic_DNA"/>
</dbReference>
<dbReference type="GO" id="GO:0005634">
    <property type="term" value="C:nucleus"/>
    <property type="evidence" value="ECO:0007669"/>
    <property type="project" value="TreeGrafter"/>
</dbReference>
<dbReference type="SMART" id="SM00368">
    <property type="entry name" value="LRR_RI"/>
    <property type="match status" value="6"/>
</dbReference>
<protein>
    <submittedName>
        <fullName evidence="4">Uncharacterized protein</fullName>
    </submittedName>
</protein>
<dbReference type="RefSeq" id="XP_015656175.1">
    <property type="nucleotide sequence ID" value="XM_015805562.1"/>
</dbReference>
<dbReference type="OMA" id="QLRYIRI"/>
<dbReference type="Pfam" id="PF13516">
    <property type="entry name" value="LRR_6"/>
    <property type="match status" value="3"/>
</dbReference>
<proteinExistence type="predicted"/>
<dbReference type="Gene3D" id="3.80.10.10">
    <property type="entry name" value="Ribonuclease Inhibitor"/>
    <property type="match status" value="2"/>
</dbReference>
<accession>A0A0M9FX75</accession>
<dbReference type="SUPFAM" id="SSF52047">
    <property type="entry name" value="RNI-like"/>
    <property type="match status" value="1"/>
</dbReference>
<dbReference type="InterPro" id="IPR001611">
    <property type="entry name" value="Leu-rich_rpt"/>
</dbReference>
<dbReference type="InterPro" id="IPR032675">
    <property type="entry name" value="LRR_dom_sf"/>
</dbReference>